<sequence length="538" mass="55874">MEQVTVAGSVLDALASIGTKRVFGLPGVHNLAFWQQQRRGRPGIVGVRHEQTTVYAADGAARATGSLGVALTTTGPGAANAVAAFGEAAASHSPVLLVASEVATTLRRPGVVRGILHESADQAALFEPLAKAVYRPRTPGEVAEAVGAAITTALTWPQGPVYLDVPTDVLGQPGTPVRHTAPERAAPGSDRLAAAVAEIDRAERVVLWAGGGVVQAGAESDLDALARRLGAPVVTTFGARGVLPDDHPCLVAAPPHEPEVAALIAEADLMVAVGTDFDGMNTRNWSMPRPPRLVAINCDATDLGKNYSPDVGVLGDARETLRALAHAVAARPVSWTDAAGLREKVRERLRGEKCDEPLSLVEAVEDAWPTAGAVVADMAVAGYWIGGYASMGRPRRLQYPVGWGTLGYALPAAIGPAAVSGTPTLAVCGDGGLMFGVGELATLAQERLPVTVLVVDDACYGMLRYDQERFGHPEQGVHLTTPDFVALARSFGIGAADVPGVAELPSALREAAGHGGPMLLRLPAALPPPRTTSPRWRD</sequence>
<evidence type="ECO:0000256" key="2">
    <source>
        <dbReference type="ARBA" id="ARBA00023052"/>
    </source>
</evidence>
<dbReference type="InterPro" id="IPR012001">
    <property type="entry name" value="Thiamin_PyroP_enz_TPP-bd_dom"/>
</dbReference>
<organism evidence="7 8">
    <name type="scientific">Actinoallomurus vinaceus</name>
    <dbReference type="NCBI Taxonomy" id="1080074"/>
    <lineage>
        <taxon>Bacteria</taxon>
        <taxon>Bacillati</taxon>
        <taxon>Actinomycetota</taxon>
        <taxon>Actinomycetes</taxon>
        <taxon>Streptosporangiales</taxon>
        <taxon>Thermomonosporaceae</taxon>
        <taxon>Actinoallomurus</taxon>
    </lineage>
</organism>
<dbReference type="Pfam" id="PF02776">
    <property type="entry name" value="TPP_enzyme_N"/>
    <property type="match status" value="1"/>
</dbReference>
<dbReference type="Gene3D" id="3.40.50.970">
    <property type="match status" value="2"/>
</dbReference>
<evidence type="ECO:0000256" key="3">
    <source>
        <dbReference type="RuleBase" id="RU362132"/>
    </source>
</evidence>
<dbReference type="InterPro" id="IPR045229">
    <property type="entry name" value="TPP_enz"/>
</dbReference>
<dbReference type="InterPro" id="IPR012000">
    <property type="entry name" value="Thiamin_PyroP_enz_cen_dom"/>
</dbReference>
<reference evidence="8" key="1">
    <citation type="journal article" date="2019" name="Int. J. Syst. Evol. Microbiol.">
        <title>The Global Catalogue of Microorganisms (GCM) 10K type strain sequencing project: providing services to taxonomists for standard genome sequencing and annotation.</title>
        <authorList>
            <consortium name="The Broad Institute Genomics Platform"/>
            <consortium name="The Broad Institute Genome Sequencing Center for Infectious Disease"/>
            <person name="Wu L."/>
            <person name="Ma J."/>
        </authorList>
    </citation>
    <scope>NUCLEOTIDE SEQUENCE [LARGE SCALE GENOMIC DNA]</scope>
    <source>
        <strain evidence="8">JCM 17939</strain>
    </source>
</reference>
<dbReference type="EMBL" id="BAABHK010000007">
    <property type="protein sequence ID" value="GAA4629525.1"/>
    <property type="molecule type" value="Genomic_DNA"/>
</dbReference>
<dbReference type="Proteomes" id="UP001501442">
    <property type="component" value="Unassembled WGS sequence"/>
</dbReference>
<dbReference type="PANTHER" id="PTHR18968">
    <property type="entry name" value="THIAMINE PYROPHOSPHATE ENZYMES"/>
    <property type="match status" value="1"/>
</dbReference>
<dbReference type="InterPro" id="IPR011766">
    <property type="entry name" value="TPP_enzyme_TPP-bd"/>
</dbReference>
<evidence type="ECO:0000256" key="1">
    <source>
        <dbReference type="ARBA" id="ARBA00007812"/>
    </source>
</evidence>
<protein>
    <submittedName>
        <fullName evidence="7">Thiamine pyrophosphate-binding protein</fullName>
    </submittedName>
</protein>
<dbReference type="RefSeq" id="WP_345433531.1">
    <property type="nucleotide sequence ID" value="NZ_BAABHK010000007.1"/>
</dbReference>
<dbReference type="CDD" id="cd00568">
    <property type="entry name" value="TPP_enzymes"/>
    <property type="match status" value="1"/>
</dbReference>
<comment type="caution">
    <text evidence="7">The sequence shown here is derived from an EMBL/GenBank/DDBJ whole genome shotgun (WGS) entry which is preliminary data.</text>
</comment>
<evidence type="ECO:0000259" key="4">
    <source>
        <dbReference type="Pfam" id="PF00205"/>
    </source>
</evidence>
<feature type="domain" description="Thiamine pyrophosphate enzyme N-terminal TPP-binding" evidence="6">
    <location>
        <begin position="5"/>
        <end position="124"/>
    </location>
</feature>
<keyword evidence="2 3" id="KW-0786">Thiamine pyrophosphate</keyword>
<dbReference type="Gene3D" id="3.40.50.1220">
    <property type="entry name" value="TPP-binding domain"/>
    <property type="match status" value="1"/>
</dbReference>
<dbReference type="Pfam" id="PF02775">
    <property type="entry name" value="TPP_enzyme_C"/>
    <property type="match status" value="1"/>
</dbReference>
<dbReference type="SUPFAM" id="SSF52467">
    <property type="entry name" value="DHS-like NAD/FAD-binding domain"/>
    <property type="match status" value="1"/>
</dbReference>
<accession>A0ABP8UFY7</accession>
<keyword evidence="8" id="KW-1185">Reference proteome</keyword>
<dbReference type="SUPFAM" id="SSF52518">
    <property type="entry name" value="Thiamin diphosphate-binding fold (THDP-binding)"/>
    <property type="match status" value="2"/>
</dbReference>
<evidence type="ECO:0000259" key="6">
    <source>
        <dbReference type="Pfam" id="PF02776"/>
    </source>
</evidence>
<dbReference type="InterPro" id="IPR029061">
    <property type="entry name" value="THDP-binding"/>
</dbReference>
<evidence type="ECO:0000313" key="8">
    <source>
        <dbReference type="Proteomes" id="UP001501442"/>
    </source>
</evidence>
<gene>
    <name evidence="7" type="ORF">GCM10023196_051200</name>
</gene>
<feature type="domain" description="Thiamine pyrophosphate enzyme TPP-binding" evidence="5">
    <location>
        <begin position="383"/>
        <end position="520"/>
    </location>
</feature>
<proteinExistence type="inferred from homology"/>
<feature type="domain" description="Thiamine pyrophosphate enzyme central" evidence="4">
    <location>
        <begin position="193"/>
        <end position="324"/>
    </location>
</feature>
<comment type="similarity">
    <text evidence="1 3">Belongs to the TPP enzyme family.</text>
</comment>
<evidence type="ECO:0000259" key="5">
    <source>
        <dbReference type="Pfam" id="PF02775"/>
    </source>
</evidence>
<dbReference type="InterPro" id="IPR029035">
    <property type="entry name" value="DHS-like_NAD/FAD-binding_dom"/>
</dbReference>
<dbReference type="PANTHER" id="PTHR18968:SF167">
    <property type="entry name" value="ACETOLACTATE SYNTHASE LARGE SUBUNIT ILVB2-RELATED"/>
    <property type="match status" value="1"/>
</dbReference>
<dbReference type="CDD" id="cd07035">
    <property type="entry name" value="TPP_PYR_POX_like"/>
    <property type="match status" value="1"/>
</dbReference>
<evidence type="ECO:0000313" key="7">
    <source>
        <dbReference type="EMBL" id="GAA4629525.1"/>
    </source>
</evidence>
<name>A0ABP8UFY7_9ACTN</name>
<dbReference type="Pfam" id="PF00205">
    <property type="entry name" value="TPP_enzyme_M"/>
    <property type="match status" value="1"/>
</dbReference>